<evidence type="ECO:0000256" key="1">
    <source>
        <dbReference type="ARBA" id="ARBA00008059"/>
    </source>
</evidence>
<evidence type="ECO:0000256" key="3">
    <source>
        <dbReference type="ARBA" id="ARBA00022840"/>
    </source>
</evidence>
<comment type="similarity">
    <text evidence="1">Belongs to the IS21/IS1162 putative ATP-binding protein family.</text>
</comment>
<accession>A0AAN1WJR7</accession>
<evidence type="ECO:0000259" key="4">
    <source>
        <dbReference type="SMART" id="SM00382"/>
    </source>
</evidence>
<feature type="domain" description="AAA+ ATPase" evidence="4">
    <location>
        <begin position="99"/>
        <end position="231"/>
    </location>
</feature>
<dbReference type="SMART" id="SM00382">
    <property type="entry name" value="AAA"/>
    <property type="match status" value="1"/>
</dbReference>
<protein>
    <recommendedName>
        <fullName evidence="4">AAA+ ATPase domain-containing protein</fullName>
    </recommendedName>
</protein>
<dbReference type="InterPro" id="IPR047661">
    <property type="entry name" value="IstB"/>
</dbReference>
<name>A0AAN1WJR7_9GAMM</name>
<dbReference type="GO" id="GO:0005524">
    <property type="term" value="F:ATP binding"/>
    <property type="evidence" value="ECO:0007669"/>
    <property type="project" value="UniProtKB-KW"/>
</dbReference>
<keyword evidence="2" id="KW-0547">Nucleotide-binding</keyword>
<dbReference type="CDD" id="cd00009">
    <property type="entry name" value="AAA"/>
    <property type="match status" value="1"/>
</dbReference>
<dbReference type="RefSeq" id="WP_236987392.1">
    <property type="nucleotide sequence ID" value="NZ_AP023086.1"/>
</dbReference>
<dbReference type="EMBL" id="AP023086">
    <property type="protein sequence ID" value="BCD98849.1"/>
    <property type="molecule type" value="Genomic_DNA"/>
</dbReference>
<dbReference type="AlphaFoldDB" id="A0AAN1WJR7"/>
<evidence type="ECO:0000313" key="5">
    <source>
        <dbReference type="EMBL" id="BCD98849.1"/>
    </source>
</evidence>
<keyword evidence="3" id="KW-0067">ATP-binding</keyword>
<gene>
    <name evidence="5" type="ORF">MARGE09_P3050</name>
</gene>
<sequence>MLNQPIVEQLKELKLSGVLRAWELQQSDTRFHSLSFEERLAHCAEAEIHDRSQKRQTRLLNQAKLKQSGACIEDINYTARRGLDKAQVSSLALCQWVEENQNVIITGPTGVGKTWLACALAMQVIRRGWPVLYLRVSRFLEQTAIARADGSLPKLRVRLAKCHLLILDDWGLSPLTEVGRQDLLECIDDRSGNGSIILASQLPIKSWYDYIGEPTLADAILDRIVHRSHKLELQGASMRKRVGMGSATKEGKL</sequence>
<dbReference type="KEGG" id="marq:MARGE09_P3050"/>
<keyword evidence="6" id="KW-1185">Reference proteome</keyword>
<dbReference type="Gene3D" id="3.40.50.300">
    <property type="entry name" value="P-loop containing nucleotide triphosphate hydrolases"/>
    <property type="match status" value="1"/>
</dbReference>
<dbReference type="Pfam" id="PF01695">
    <property type="entry name" value="IstB_IS21"/>
    <property type="match status" value="1"/>
</dbReference>
<dbReference type="PANTHER" id="PTHR30050:SF4">
    <property type="entry name" value="ATP-BINDING PROTEIN RV3427C IN INSERTION SEQUENCE-RELATED"/>
    <property type="match status" value="1"/>
</dbReference>
<dbReference type="PIRSF" id="PIRSF003073">
    <property type="entry name" value="DNAC_TnpB_IstB"/>
    <property type="match status" value="1"/>
</dbReference>
<dbReference type="GO" id="GO:0006260">
    <property type="term" value="P:DNA replication"/>
    <property type="evidence" value="ECO:0007669"/>
    <property type="project" value="TreeGrafter"/>
</dbReference>
<dbReference type="PANTHER" id="PTHR30050">
    <property type="entry name" value="CHROMOSOMAL REPLICATION INITIATOR PROTEIN DNAA"/>
    <property type="match status" value="1"/>
</dbReference>
<dbReference type="SUPFAM" id="SSF52540">
    <property type="entry name" value="P-loop containing nucleoside triphosphate hydrolases"/>
    <property type="match status" value="1"/>
</dbReference>
<dbReference type="InterPro" id="IPR002611">
    <property type="entry name" value="IstB_ATP-bd"/>
</dbReference>
<reference evidence="5 6" key="1">
    <citation type="journal article" date="2022" name="IScience">
        <title>An ultrasensitive nanofiber-based assay for enzymatic hydrolysis and deep-sea microbial degradation of cellulose.</title>
        <authorList>
            <person name="Tsudome M."/>
            <person name="Tachioka M."/>
            <person name="Miyazaki M."/>
            <person name="Uchimura K."/>
            <person name="Tsuda M."/>
            <person name="Takaki Y."/>
            <person name="Deguchi S."/>
        </authorList>
    </citation>
    <scope>NUCLEOTIDE SEQUENCE [LARGE SCALE GENOMIC DNA]</scope>
    <source>
        <strain evidence="5 6">GE09</strain>
    </source>
</reference>
<dbReference type="Proteomes" id="UP001320119">
    <property type="component" value="Chromosome"/>
</dbReference>
<organism evidence="5 6">
    <name type="scientific">Marinagarivorans cellulosilyticus</name>
    <dbReference type="NCBI Taxonomy" id="2721545"/>
    <lineage>
        <taxon>Bacteria</taxon>
        <taxon>Pseudomonadati</taxon>
        <taxon>Pseudomonadota</taxon>
        <taxon>Gammaproteobacteria</taxon>
        <taxon>Cellvibrionales</taxon>
        <taxon>Cellvibrionaceae</taxon>
        <taxon>Marinagarivorans</taxon>
    </lineage>
</organism>
<proteinExistence type="inferred from homology"/>
<evidence type="ECO:0000313" key="6">
    <source>
        <dbReference type="Proteomes" id="UP001320119"/>
    </source>
</evidence>
<dbReference type="InterPro" id="IPR028350">
    <property type="entry name" value="DNAC/IstB-like"/>
</dbReference>
<dbReference type="NCBIfam" id="NF038214">
    <property type="entry name" value="IS21_help_AAA"/>
    <property type="match status" value="1"/>
</dbReference>
<evidence type="ECO:0000256" key="2">
    <source>
        <dbReference type="ARBA" id="ARBA00022741"/>
    </source>
</evidence>
<dbReference type="InterPro" id="IPR003593">
    <property type="entry name" value="AAA+_ATPase"/>
</dbReference>
<dbReference type="InterPro" id="IPR027417">
    <property type="entry name" value="P-loop_NTPase"/>
</dbReference>